<evidence type="ECO:0000313" key="2">
    <source>
        <dbReference type="EMBL" id="TBU32945.1"/>
    </source>
</evidence>
<feature type="region of interest" description="Disordered" evidence="1">
    <location>
        <begin position="1"/>
        <end position="27"/>
    </location>
</feature>
<reference evidence="2" key="1">
    <citation type="submission" date="2019-01" db="EMBL/GenBank/DDBJ databases">
        <title>Draft genome sequences of three monokaryotic isolates of the white-rot basidiomycete fungus Dichomitus squalens.</title>
        <authorList>
            <consortium name="DOE Joint Genome Institute"/>
            <person name="Lopez S.C."/>
            <person name="Andreopoulos B."/>
            <person name="Pangilinan J."/>
            <person name="Lipzen A."/>
            <person name="Riley R."/>
            <person name="Ahrendt S."/>
            <person name="Ng V."/>
            <person name="Barry K."/>
            <person name="Daum C."/>
            <person name="Grigoriev I.V."/>
            <person name="Hilden K.S."/>
            <person name="Makela M.R."/>
            <person name="de Vries R.P."/>
        </authorList>
    </citation>
    <scope>NUCLEOTIDE SEQUENCE [LARGE SCALE GENOMIC DNA]</scope>
    <source>
        <strain evidence="2">OM18370.1</strain>
    </source>
</reference>
<accession>A0A4Q9MYU8</accession>
<evidence type="ECO:0000256" key="1">
    <source>
        <dbReference type="SAM" id="MobiDB-lite"/>
    </source>
</evidence>
<dbReference type="Proteomes" id="UP000292957">
    <property type="component" value="Unassembled WGS sequence"/>
</dbReference>
<proteinExistence type="predicted"/>
<sequence length="180" mass="19736">MLFRTRFDSDNLNPPPTDMSKLASEARSPFQNRLATATLPPPGNEHFIARRALWQTPGSNPPCPTEPNASRKRLEALLAQPDALEDDGVWDAGVNRVWDGLIAGARLKHRLPLALVLKILLAGWIQEGTWPRGAVVPESDDEVTLSEVIEHMPLSSTATPTLTMQASRDDTSRSAVVREA</sequence>
<dbReference type="AlphaFoldDB" id="A0A4Q9MYU8"/>
<protein>
    <recommendedName>
        <fullName evidence="3">DUF4050 domain-containing protein</fullName>
    </recommendedName>
</protein>
<name>A0A4Q9MYU8_9APHY</name>
<gene>
    <name evidence="2" type="ORF">BD311DRAFT_750025</name>
</gene>
<dbReference type="OrthoDB" id="3366194at2759"/>
<dbReference type="EMBL" id="ML143393">
    <property type="protein sequence ID" value="TBU32945.1"/>
    <property type="molecule type" value="Genomic_DNA"/>
</dbReference>
<organism evidence="2">
    <name type="scientific">Dichomitus squalens</name>
    <dbReference type="NCBI Taxonomy" id="114155"/>
    <lineage>
        <taxon>Eukaryota</taxon>
        <taxon>Fungi</taxon>
        <taxon>Dikarya</taxon>
        <taxon>Basidiomycota</taxon>
        <taxon>Agaricomycotina</taxon>
        <taxon>Agaricomycetes</taxon>
        <taxon>Polyporales</taxon>
        <taxon>Polyporaceae</taxon>
        <taxon>Dichomitus</taxon>
    </lineage>
</organism>
<evidence type="ECO:0008006" key="3">
    <source>
        <dbReference type="Google" id="ProtNLM"/>
    </source>
</evidence>